<dbReference type="AlphaFoldDB" id="A0A0B7N183"/>
<dbReference type="PANTHER" id="PTHR46243:SF1">
    <property type="entry name" value="BIS(5'-ADENOSYL)-TRIPHOSPHATASE"/>
    <property type="match status" value="1"/>
</dbReference>
<dbReference type="PROSITE" id="PS51084">
    <property type="entry name" value="HIT_2"/>
    <property type="match status" value="1"/>
</dbReference>
<name>A0A0B7N183_9FUNG</name>
<evidence type="ECO:0000313" key="3">
    <source>
        <dbReference type="EMBL" id="CEP11187.1"/>
    </source>
</evidence>
<dbReference type="Gene3D" id="3.30.428.10">
    <property type="entry name" value="HIT-like"/>
    <property type="match status" value="1"/>
</dbReference>
<dbReference type="InterPro" id="IPR036265">
    <property type="entry name" value="HIT-like_sf"/>
</dbReference>
<protein>
    <recommendedName>
        <fullName evidence="2">HIT domain-containing protein</fullName>
    </recommendedName>
</protein>
<dbReference type="EMBL" id="LN725636">
    <property type="protein sequence ID" value="CEP11187.1"/>
    <property type="molecule type" value="Genomic_DNA"/>
</dbReference>
<accession>A0A0B7N183</accession>
<dbReference type="InterPro" id="IPR019808">
    <property type="entry name" value="Histidine_triad_CS"/>
</dbReference>
<keyword evidence="4" id="KW-1185">Reference proteome</keyword>
<dbReference type="InterPro" id="IPR051884">
    <property type="entry name" value="Bis(5'-adenosyl)-TPase_reg"/>
</dbReference>
<dbReference type="STRING" id="35722.A0A0B7N183"/>
<feature type="short sequence motif" description="Histidine triad motif" evidence="1">
    <location>
        <begin position="63"/>
        <end position="67"/>
    </location>
</feature>
<evidence type="ECO:0000313" key="4">
    <source>
        <dbReference type="Proteomes" id="UP000054107"/>
    </source>
</evidence>
<dbReference type="OrthoDB" id="680339at2759"/>
<feature type="domain" description="HIT" evidence="2">
    <location>
        <begin position="1"/>
        <end position="78"/>
    </location>
</feature>
<dbReference type="PANTHER" id="PTHR46243">
    <property type="entry name" value="BIS(5'-ADENOSYL)-TRIPHOSPHATASE"/>
    <property type="match status" value="1"/>
</dbReference>
<organism evidence="3 4">
    <name type="scientific">Parasitella parasitica</name>
    <dbReference type="NCBI Taxonomy" id="35722"/>
    <lineage>
        <taxon>Eukaryota</taxon>
        <taxon>Fungi</taxon>
        <taxon>Fungi incertae sedis</taxon>
        <taxon>Mucoromycota</taxon>
        <taxon>Mucoromycotina</taxon>
        <taxon>Mucoromycetes</taxon>
        <taxon>Mucorales</taxon>
        <taxon>Mucorineae</taxon>
        <taxon>Mucoraceae</taxon>
        <taxon>Parasitella</taxon>
    </lineage>
</organism>
<reference evidence="3 4" key="1">
    <citation type="submission" date="2014-09" db="EMBL/GenBank/DDBJ databases">
        <authorList>
            <person name="Ellenberger Sabrina"/>
        </authorList>
    </citation>
    <scope>NUCLEOTIDE SEQUENCE [LARGE SCALE GENOMIC DNA]</scope>
    <source>
        <strain evidence="3 4">CBS 412.66</strain>
    </source>
</reference>
<dbReference type="Pfam" id="PF01230">
    <property type="entry name" value="HIT"/>
    <property type="match status" value="1"/>
</dbReference>
<dbReference type="Proteomes" id="UP000054107">
    <property type="component" value="Unassembled WGS sequence"/>
</dbReference>
<gene>
    <name evidence="3" type="primary">PARPA_04989.1 scaffold 15694</name>
</gene>
<dbReference type="PROSITE" id="PS00892">
    <property type="entry name" value="HIT_1"/>
    <property type="match status" value="1"/>
</dbReference>
<evidence type="ECO:0000259" key="2">
    <source>
        <dbReference type="PROSITE" id="PS51084"/>
    </source>
</evidence>
<sequence length="107" mass="12457">MCSGHILIAPKRVVRRYSQLTIEEVTDLAESAKLTSEVLQDEYGGNMIWLIQDGEEAGQTVPHVHLHLIPKRFSEWFEHGIEDDDRVPRSMIEMKKEAERLRIKFKV</sequence>
<dbReference type="SUPFAM" id="SSF54197">
    <property type="entry name" value="HIT-like"/>
    <property type="match status" value="1"/>
</dbReference>
<dbReference type="InterPro" id="IPR011146">
    <property type="entry name" value="HIT-like"/>
</dbReference>
<evidence type="ECO:0000256" key="1">
    <source>
        <dbReference type="PROSITE-ProRule" id="PRU00464"/>
    </source>
</evidence>
<dbReference type="GO" id="GO:0003824">
    <property type="term" value="F:catalytic activity"/>
    <property type="evidence" value="ECO:0007669"/>
    <property type="project" value="InterPro"/>
</dbReference>
<proteinExistence type="predicted"/>